<dbReference type="OrthoDB" id="428658at2759"/>
<sequence length="399" mass="45081">MIIIRSSSSSSRRAAQLFRSATHPKKFSYIEQLTNYLKNNVIVHEPDITSFQLFIPGRFIIIPKPYGISCVGVRQQQSGVFEDSVFDRKDSDTESLKNIADDCVTISDCIPGLSRLFSEPNLSFCTGLKSKLVSERFIIFFCFLFYRYLSGAIVLPANKIDFENMKKSIQHVTGKPANCPYHYRSLAILISSPPTTLGTISGYATFQSNGHQSEYIFVEKYAKKRARTGKFAVAGSMDWRVLVERNGCSLVEFGVNKFARHLPRVMFSHMLCPILGDEIYGNRLIEIDGKPATVQPKDLRRVQHQRYFPPAVPQLLGVSQPDLIKAMPIYCHVYSTIFPRFGWILGRPKGQQDVADLYANAPPPPHFLAMVEALGMNKALMEFFHDDEEAKIIAGDKKF</sequence>
<proteinExistence type="predicted"/>
<name>A0A0D8Y8K8_DICVI</name>
<dbReference type="STRING" id="29172.A0A0D8Y8K8"/>
<gene>
    <name evidence="1" type="ORF">DICVIV_01511</name>
</gene>
<dbReference type="AlphaFoldDB" id="A0A0D8Y8K8"/>
<protein>
    <submittedName>
        <fullName evidence="1">Uncharacterized protein</fullName>
    </submittedName>
</protein>
<reference evidence="1 2" key="1">
    <citation type="submission" date="2013-11" db="EMBL/GenBank/DDBJ databases">
        <title>Draft genome of the bovine lungworm Dictyocaulus viviparus.</title>
        <authorList>
            <person name="Mitreva M."/>
        </authorList>
    </citation>
    <scope>NUCLEOTIDE SEQUENCE [LARGE SCALE GENOMIC DNA]</scope>
    <source>
        <strain evidence="1 2">HannoverDv2000</strain>
    </source>
</reference>
<organism evidence="1 2">
    <name type="scientific">Dictyocaulus viviparus</name>
    <name type="common">Bovine lungworm</name>
    <dbReference type="NCBI Taxonomy" id="29172"/>
    <lineage>
        <taxon>Eukaryota</taxon>
        <taxon>Metazoa</taxon>
        <taxon>Ecdysozoa</taxon>
        <taxon>Nematoda</taxon>
        <taxon>Chromadorea</taxon>
        <taxon>Rhabditida</taxon>
        <taxon>Rhabditina</taxon>
        <taxon>Rhabditomorpha</taxon>
        <taxon>Strongyloidea</taxon>
        <taxon>Metastrongylidae</taxon>
        <taxon>Dictyocaulus</taxon>
    </lineage>
</organism>
<evidence type="ECO:0000313" key="1">
    <source>
        <dbReference type="EMBL" id="KJH52309.1"/>
    </source>
</evidence>
<keyword evidence="2" id="KW-1185">Reference proteome</keyword>
<evidence type="ECO:0000313" key="2">
    <source>
        <dbReference type="Proteomes" id="UP000053766"/>
    </source>
</evidence>
<dbReference type="EMBL" id="KN716167">
    <property type="protein sequence ID" value="KJH52309.1"/>
    <property type="molecule type" value="Genomic_DNA"/>
</dbReference>
<accession>A0A0D8Y8K8</accession>
<reference evidence="2" key="2">
    <citation type="journal article" date="2016" name="Sci. Rep.">
        <title>Dictyocaulus viviparus genome, variome and transcriptome elucidate lungworm biology and support future intervention.</title>
        <authorList>
            <person name="McNulty S.N."/>
            <person name="Strube C."/>
            <person name="Rosa B.A."/>
            <person name="Martin J.C."/>
            <person name="Tyagi R."/>
            <person name="Choi Y.J."/>
            <person name="Wang Q."/>
            <person name="Hallsworth Pepin K."/>
            <person name="Zhang X."/>
            <person name="Ozersky P."/>
            <person name="Wilson R.K."/>
            <person name="Sternberg P.W."/>
            <person name="Gasser R.B."/>
            <person name="Mitreva M."/>
        </authorList>
    </citation>
    <scope>NUCLEOTIDE SEQUENCE [LARGE SCALE GENOMIC DNA]</scope>
    <source>
        <strain evidence="2">HannoverDv2000</strain>
    </source>
</reference>
<dbReference type="Gene3D" id="3.30.2350.10">
    <property type="entry name" value="Pseudouridine synthase"/>
    <property type="match status" value="1"/>
</dbReference>
<dbReference type="Proteomes" id="UP000053766">
    <property type="component" value="Unassembled WGS sequence"/>
</dbReference>